<protein>
    <submittedName>
        <fullName evidence="4">EAL domain-containing protein</fullName>
    </submittedName>
</protein>
<evidence type="ECO:0000259" key="3">
    <source>
        <dbReference type="PROSITE" id="PS50887"/>
    </source>
</evidence>
<dbReference type="InterPro" id="IPR029787">
    <property type="entry name" value="Nucleotide_cyclase"/>
</dbReference>
<dbReference type="PANTHER" id="PTHR44757:SF2">
    <property type="entry name" value="BIOFILM ARCHITECTURE MAINTENANCE PROTEIN MBAA"/>
    <property type="match status" value="1"/>
</dbReference>
<dbReference type="Gene3D" id="3.30.70.270">
    <property type="match status" value="1"/>
</dbReference>
<proteinExistence type="predicted"/>
<feature type="transmembrane region" description="Helical" evidence="1">
    <location>
        <begin position="121"/>
        <end position="139"/>
    </location>
</feature>
<keyword evidence="1" id="KW-1133">Transmembrane helix</keyword>
<dbReference type="InterPro" id="IPR001633">
    <property type="entry name" value="EAL_dom"/>
</dbReference>
<dbReference type="InterPro" id="IPR052155">
    <property type="entry name" value="Biofilm_reg_signaling"/>
</dbReference>
<dbReference type="InterPro" id="IPR035919">
    <property type="entry name" value="EAL_sf"/>
</dbReference>
<evidence type="ECO:0000256" key="1">
    <source>
        <dbReference type="SAM" id="Phobius"/>
    </source>
</evidence>
<accession>A0A838L676</accession>
<dbReference type="AlphaFoldDB" id="A0A838L676"/>
<sequence length="668" mass="72492">MKDVFAFSQEPEIILAQYAELKRQVPLLYALLVLNACAVGYTHYGFAPGWTTLGFLGVLIAICGWRIVAWLTAEKAETISVGAARSQLVRTTALAGILGAVFIAWSLLIDQYGGPDERGHVALFIAATVIGCIFCLVYLPQAAMLVTAVVTGPYLLYYLLRGDPVFVAMALNIALVTGVMVWVLLNSFDGFTAMIRSRTELGAKQAETERLNAENALLAHTDVLTGLPNRRYFFSRFEEALQNAKATGSQLAVGVFDLDHFKPVNDTYGHAMGDRLLSEVGRRLAGMASDGVLLARLGGDEFGLLFTDDVGSIPATGQAICDMLAVPFFIDGQRVALGCSAGIAVYPEAGDSVHELFDRSDYALYHMKSTKRGGCALFSLEHETLIRSERAIEAALQSADLETELSVCYQPILCLQTSRILGIEALGRWTSPMIGAVPPDRFITTAERLGRIQALTLALFGKAVHELAQLPFELDLSFNLSAHDICAPDTLDKLTGLIRQAGVNPRRITFELTETALMRDFEAAVSGIEHLRQLGARVALDDFGTGYSSLGYLRRLPLDKVKVDRSFAINVEEASNRTILSAVVGLCRTLGLECVIEGVESEAQLNILIALGYQQAQGYYFAKPMKAGALLEWIQQAGHDRAGNAEAARATRIRSIKLAHSSNEESAA</sequence>
<evidence type="ECO:0000313" key="4">
    <source>
        <dbReference type="EMBL" id="MBA2934547.1"/>
    </source>
</evidence>
<dbReference type="CDD" id="cd01949">
    <property type="entry name" value="GGDEF"/>
    <property type="match status" value="1"/>
</dbReference>
<keyword evidence="5" id="KW-1185">Reference proteome</keyword>
<feature type="transmembrane region" description="Helical" evidence="1">
    <location>
        <begin position="88"/>
        <end position="109"/>
    </location>
</feature>
<dbReference type="PANTHER" id="PTHR44757">
    <property type="entry name" value="DIGUANYLATE CYCLASE DGCP"/>
    <property type="match status" value="1"/>
</dbReference>
<feature type="transmembrane region" description="Helical" evidence="1">
    <location>
        <begin position="27"/>
        <end position="44"/>
    </location>
</feature>
<gene>
    <name evidence="4" type="ORF">HZF05_10615</name>
</gene>
<keyword evidence="1" id="KW-0472">Membrane</keyword>
<evidence type="ECO:0000313" key="5">
    <source>
        <dbReference type="Proteomes" id="UP000570166"/>
    </source>
</evidence>
<dbReference type="RefSeq" id="WP_160366018.1">
    <property type="nucleotide sequence ID" value="NZ_JACEIB010000006.1"/>
</dbReference>
<feature type="transmembrane region" description="Helical" evidence="1">
    <location>
        <begin position="50"/>
        <end position="68"/>
    </location>
</feature>
<dbReference type="PROSITE" id="PS50883">
    <property type="entry name" value="EAL"/>
    <property type="match status" value="1"/>
</dbReference>
<feature type="domain" description="GGDEF" evidence="3">
    <location>
        <begin position="249"/>
        <end position="380"/>
    </location>
</feature>
<keyword evidence="1" id="KW-0812">Transmembrane</keyword>
<name>A0A838L676_9SPHN</name>
<dbReference type="Pfam" id="PF00563">
    <property type="entry name" value="EAL"/>
    <property type="match status" value="1"/>
</dbReference>
<dbReference type="InterPro" id="IPR043128">
    <property type="entry name" value="Rev_trsase/Diguanyl_cyclase"/>
</dbReference>
<dbReference type="SUPFAM" id="SSF141868">
    <property type="entry name" value="EAL domain-like"/>
    <property type="match status" value="1"/>
</dbReference>
<organism evidence="4 5">
    <name type="scientific">Sphingomonas chungangi</name>
    <dbReference type="NCBI Taxonomy" id="2683589"/>
    <lineage>
        <taxon>Bacteria</taxon>
        <taxon>Pseudomonadati</taxon>
        <taxon>Pseudomonadota</taxon>
        <taxon>Alphaproteobacteria</taxon>
        <taxon>Sphingomonadales</taxon>
        <taxon>Sphingomonadaceae</taxon>
        <taxon>Sphingomonas</taxon>
    </lineage>
</organism>
<feature type="transmembrane region" description="Helical" evidence="1">
    <location>
        <begin position="166"/>
        <end position="188"/>
    </location>
</feature>
<feature type="domain" description="EAL" evidence="2">
    <location>
        <begin position="389"/>
        <end position="638"/>
    </location>
</feature>
<dbReference type="Pfam" id="PF00990">
    <property type="entry name" value="GGDEF"/>
    <property type="match status" value="1"/>
</dbReference>
<dbReference type="InterPro" id="IPR000160">
    <property type="entry name" value="GGDEF_dom"/>
</dbReference>
<dbReference type="SMART" id="SM00052">
    <property type="entry name" value="EAL"/>
    <property type="match status" value="1"/>
</dbReference>
<dbReference type="SMART" id="SM00267">
    <property type="entry name" value="GGDEF"/>
    <property type="match status" value="1"/>
</dbReference>
<dbReference type="CDD" id="cd01948">
    <property type="entry name" value="EAL"/>
    <property type="match status" value="1"/>
</dbReference>
<dbReference type="EMBL" id="JACEIB010000006">
    <property type="protein sequence ID" value="MBA2934547.1"/>
    <property type="molecule type" value="Genomic_DNA"/>
</dbReference>
<dbReference type="Proteomes" id="UP000570166">
    <property type="component" value="Unassembled WGS sequence"/>
</dbReference>
<comment type="caution">
    <text evidence="4">The sequence shown here is derived from an EMBL/GenBank/DDBJ whole genome shotgun (WGS) entry which is preliminary data.</text>
</comment>
<dbReference type="NCBIfam" id="TIGR00254">
    <property type="entry name" value="GGDEF"/>
    <property type="match status" value="1"/>
</dbReference>
<evidence type="ECO:0000259" key="2">
    <source>
        <dbReference type="PROSITE" id="PS50883"/>
    </source>
</evidence>
<reference evidence="4 5" key="1">
    <citation type="submission" date="2020-07" db="EMBL/GenBank/DDBJ databases">
        <authorList>
            <person name="Sun Q."/>
        </authorList>
    </citation>
    <scope>NUCLEOTIDE SEQUENCE [LARGE SCALE GENOMIC DNA]</scope>
    <source>
        <strain evidence="4 5">CGMCC 1.13654</strain>
    </source>
</reference>
<dbReference type="SUPFAM" id="SSF55073">
    <property type="entry name" value="Nucleotide cyclase"/>
    <property type="match status" value="1"/>
</dbReference>
<dbReference type="Gene3D" id="3.20.20.450">
    <property type="entry name" value="EAL domain"/>
    <property type="match status" value="1"/>
</dbReference>
<dbReference type="PROSITE" id="PS50887">
    <property type="entry name" value="GGDEF"/>
    <property type="match status" value="1"/>
</dbReference>